<dbReference type="SUPFAM" id="SSF53850">
    <property type="entry name" value="Periplasmic binding protein-like II"/>
    <property type="match status" value="1"/>
</dbReference>
<proteinExistence type="predicted"/>
<evidence type="ECO:0000313" key="4">
    <source>
        <dbReference type="EMBL" id="RCJ36795.1"/>
    </source>
</evidence>
<dbReference type="EMBL" id="LXQE01000147">
    <property type="protein sequence ID" value="RCJ36795.1"/>
    <property type="molecule type" value="Genomic_DNA"/>
</dbReference>
<feature type="domain" description="PBP" evidence="3">
    <location>
        <begin position="54"/>
        <end position="278"/>
    </location>
</feature>
<feature type="region of interest" description="Disordered" evidence="2">
    <location>
        <begin position="615"/>
        <end position="645"/>
    </location>
</feature>
<dbReference type="PANTHER" id="PTHR30570:SF1">
    <property type="entry name" value="PHOSPHATE-BINDING PROTEIN PSTS"/>
    <property type="match status" value="1"/>
</dbReference>
<dbReference type="Gene3D" id="3.40.190.10">
    <property type="entry name" value="Periplasmic binding protein-like II"/>
    <property type="match status" value="2"/>
</dbReference>
<evidence type="ECO:0000256" key="1">
    <source>
        <dbReference type="ARBA" id="ARBA00022729"/>
    </source>
</evidence>
<dbReference type="Pfam" id="PF16258">
    <property type="entry name" value="DUF4912"/>
    <property type="match status" value="4"/>
</dbReference>
<dbReference type="InterPro" id="IPR050811">
    <property type="entry name" value="Phosphate_ABC_transporter"/>
</dbReference>
<dbReference type="InterPro" id="IPR032585">
    <property type="entry name" value="DUF4912"/>
</dbReference>
<reference evidence="4 5" key="1">
    <citation type="submission" date="2016-04" db="EMBL/GenBank/DDBJ databases">
        <authorList>
            <person name="Evans L.H."/>
            <person name="Alamgir A."/>
            <person name="Owens N."/>
            <person name="Weber N.D."/>
            <person name="Virtaneva K."/>
            <person name="Barbian K."/>
            <person name="Babar A."/>
            <person name="Rosenke K."/>
        </authorList>
    </citation>
    <scope>NUCLEOTIDE SEQUENCE [LARGE SCALE GENOMIC DNA]</scope>
    <source>
        <strain evidence="4">NIES-2108</strain>
    </source>
</reference>
<organism evidence="4 5">
    <name type="scientific">Nostoc punctiforme NIES-2108</name>
    <dbReference type="NCBI Taxonomy" id="1356359"/>
    <lineage>
        <taxon>Bacteria</taxon>
        <taxon>Bacillati</taxon>
        <taxon>Cyanobacteriota</taxon>
        <taxon>Cyanophyceae</taxon>
        <taxon>Nostocales</taxon>
        <taxon>Nostocaceae</taxon>
        <taxon>Nostoc</taxon>
    </lineage>
</organism>
<sequence length="1339" mass="144754">MWQQEKKDTSIVRLGLWVALATTPMAASLVVSAPMLAQSTPEATSSPLPQTVQNEPIVRIDGSSSLSAINQSLKESFEKQFVGKKVEVAANGTETALKDLLDGKIDIVAMGRGLTPAEKAQGLEQVRLQREKIAIVVGADNPFKGSLTSRQFARIFRGQITNWSQLGAPSGKIRLIDRPNTSETRNTFRTYPAFKNAEFATGANATQVSEDNTAEIIKQLGKDGISYVLANQVSKLKGVRVLQLHQALPDDARYPFSQPLVYVYKKDQSLTTVDFLGFTLAPAGQQAIEKGRTAEAEAIAASLLQPAVATSSGVETTPAPTPSPSATSSAFGEQPFVAAPAAQSAPIVNKETPLWLLLPVFFMAVGGSILWWIVKKRPLPTEETDNLPESDPHPPNGATAALDASTTSSLNGATLEEQAVPHFQEQETPDRTPFNIYAQTQSDLNENATQGTANLVQETSNGTSNLYEGATSGVANGSENNNFGAAALGGAAIATGIGTATWSTFSNKETEPNATDETVGLNNYMETNTPDSDEVAWDIEAPAAVVNTSYPYPGNIPEEVSDVELPSSEATAPLPELPNVPQVTSDFGYWDTAISEDEADEELQAELNWLESITSTEDTASVDELPLAESDGVTAEEEASATDTSSLLDLPEFPEDLWSKDALNVVADAAEPTLTLPEEELPAEPTVGEGVAEANSTDLAAAAALATGAGVGAWASTFGSDAPNETMAAETASGLIDTQEESSIVLTPHTYTSAHVSWDISPAKKAELWQQGGTQLVVRLYDVTGIDLSYQTPQLVKQYECAETAHDRFVEIPLIDRDYIAEIGYIAYGEHWLFIARSAIIRVFSPVNPDPIVDDVAIAAETAIGLVDTQEESSIVLTPDTDASAHVSWEISEAKKATLRQQGGSQLMVRLYDVTGIDLSEQTPQLVKLYESEETENEGLVDIPQGDRDYMAEIGYLADGERWLSIARSAIVHVSSPVNPDPVVDDVVIADKTDVDLVDVQEESSIVLTPRTFQWADVSWEISEAKKTALQQQGGSQLVVRLYDVTGIDLSYQNPQFVQQYECEETAHDRFVEIPISDRDYIAEIGYVADGDAYGGKLHWLFIARSAIVRVFSPVPTDSTTKDPVVENVPLVSETAIGLADVEAETAPEESSIVLTPRTPKWAYVSWYISKAQSEALHQQGGSQLVVRLYDVTGIDLSYQSPQLIQQYESEEVARDRFVAIPVSDRDYMVEIGYIADGDAYGGELRWLLVARSANVRVFSRPYGDFWFVADAELIIHGATQPNTNVNIGGHAIKIKPDGTFHLRLPFSDGLMDYLITVAADGESPRTIHKKFSQETSES</sequence>
<comment type="caution">
    <text evidence="4">The sequence shown here is derived from an EMBL/GenBank/DDBJ whole genome shotgun (WGS) entry which is preliminary data.</text>
</comment>
<evidence type="ECO:0000313" key="5">
    <source>
        <dbReference type="Proteomes" id="UP000252085"/>
    </source>
</evidence>
<keyword evidence="1" id="KW-0732">Signal</keyword>
<name>A0A367RJY8_NOSPU</name>
<feature type="region of interest" description="Disordered" evidence="2">
    <location>
        <begin position="382"/>
        <end position="403"/>
    </location>
</feature>
<dbReference type="Pfam" id="PF12849">
    <property type="entry name" value="PBP_like_2"/>
    <property type="match status" value="1"/>
</dbReference>
<feature type="region of interest" description="Disordered" evidence="2">
    <location>
        <begin position="311"/>
        <end position="330"/>
    </location>
</feature>
<gene>
    <name evidence="4" type="ORF">A6769_14940</name>
</gene>
<evidence type="ECO:0000256" key="2">
    <source>
        <dbReference type="SAM" id="MobiDB-lite"/>
    </source>
</evidence>
<accession>A0A367RJY8</accession>
<dbReference type="Proteomes" id="UP000252085">
    <property type="component" value="Unassembled WGS sequence"/>
</dbReference>
<dbReference type="PANTHER" id="PTHR30570">
    <property type="entry name" value="PERIPLASMIC PHOSPHATE BINDING COMPONENT OF PHOSPHATE ABC TRANSPORTER"/>
    <property type="match status" value="1"/>
</dbReference>
<protein>
    <recommendedName>
        <fullName evidence="3">PBP domain-containing protein</fullName>
    </recommendedName>
</protein>
<evidence type="ECO:0000259" key="3">
    <source>
        <dbReference type="Pfam" id="PF12849"/>
    </source>
</evidence>
<dbReference type="InterPro" id="IPR024370">
    <property type="entry name" value="PBP_domain"/>
</dbReference>